<dbReference type="PANTHER" id="PTHR17224:SF1">
    <property type="entry name" value="PEPTIDYL-TRNA HYDROLASE"/>
    <property type="match status" value="1"/>
</dbReference>
<comment type="similarity">
    <text evidence="5 7">Belongs to the PTH family.</text>
</comment>
<reference evidence="8 9" key="1">
    <citation type="submission" date="2019-02" db="EMBL/GenBank/DDBJ databases">
        <title>Prokaryotic population dynamics and viral predation in marine succession experiment using metagenomics: the confinement effect.</title>
        <authorList>
            <person name="Haro-Moreno J.M."/>
            <person name="Rodriguez-Valera F."/>
            <person name="Lopez-Perez M."/>
        </authorList>
    </citation>
    <scope>NUCLEOTIDE SEQUENCE [LARGE SCALE GENOMIC DNA]</scope>
    <source>
        <strain evidence="8">MED-G163</strain>
    </source>
</reference>
<dbReference type="InterPro" id="IPR001328">
    <property type="entry name" value="Pept_tRNA_hydro"/>
</dbReference>
<organism evidence="8 9">
    <name type="scientific">SAR86 cluster bacterium</name>
    <dbReference type="NCBI Taxonomy" id="2030880"/>
    <lineage>
        <taxon>Bacteria</taxon>
        <taxon>Pseudomonadati</taxon>
        <taxon>Pseudomonadota</taxon>
        <taxon>Gammaproteobacteria</taxon>
        <taxon>SAR86 cluster</taxon>
    </lineage>
</organism>
<proteinExistence type="inferred from homology"/>
<dbReference type="GO" id="GO:0000049">
    <property type="term" value="F:tRNA binding"/>
    <property type="evidence" value="ECO:0007669"/>
    <property type="project" value="UniProtKB-UniRule"/>
</dbReference>
<evidence type="ECO:0000313" key="8">
    <source>
        <dbReference type="EMBL" id="RZO21313.1"/>
    </source>
</evidence>
<evidence type="ECO:0000313" key="9">
    <source>
        <dbReference type="Proteomes" id="UP000315782"/>
    </source>
</evidence>
<comment type="catalytic activity">
    <reaction evidence="7">
        <text>an N-acyl-L-alpha-aminoacyl-tRNA + H2O = an N-acyl-L-amino acid + a tRNA + H(+)</text>
        <dbReference type="Rhea" id="RHEA:54448"/>
        <dbReference type="Rhea" id="RHEA-COMP:10123"/>
        <dbReference type="Rhea" id="RHEA-COMP:13883"/>
        <dbReference type="ChEBI" id="CHEBI:15377"/>
        <dbReference type="ChEBI" id="CHEBI:15378"/>
        <dbReference type="ChEBI" id="CHEBI:59874"/>
        <dbReference type="ChEBI" id="CHEBI:78442"/>
        <dbReference type="ChEBI" id="CHEBI:138191"/>
        <dbReference type="EC" id="3.1.1.29"/>
    </reaction>
</comment>
<comment type="function">
    <text evidence="7">Hydrolyzes ribosome-free peptidyl-tRNAs (with 1 or more amino acids incorporated), which drop off the ribosome during protein synthesis, or as a result of ribosome stalling.</text>
</comment>
<comment type="caution">
    <text evidence="8">The sequence shown here is derived from an EMBL/GenBank/DDBJ whole genome shotgun (WGS) entry which is preliminary data.</text>
</comment>
<feature type="binding site" evidence="7">
    <location>
        <position position="113"/>
    </location>
    <ligand>
        <name>tRNA</name>
        <dbReference type="ChEBI" id="CHEBI:17843"/>
    </ligand>
</feature>
<dbReference type="GO" id="GO:0072344">
    <property type="term" value="P:rescue of stalled ribosome"/>
    <property type="evidence" value="ECO:0007669"/>
    <property type="project" value="UniProtKB-UniRule"/>
</dbReference>
<evidence type="ECO:0000256" key="1">
    <source>
        <dbReference type="ARBA" id="ARBA00013260"/>
    </source>
</evidence>
<feature type="binding site" evidence="7">
    <location>
        <position position="16"/>
    </location>
    <ligand>
        <name>tRNA</name>
        <dbReference type="ChEBI" id="CHEBI:17843"/>
    </ligand>
</feature>
<keyword evidence="2 7" id="KW-0820">tRNA-binding</keyword>
<dbReference type="EC" id="3.1.1.29" evidence="1 7"/>
<dbReference type="PROSITE" id="PS01196">
    <property type="entry name" value="PEPT_TRNA_HYDROL_2"/>
    <property type="match status" value="1"/>
</dbReference>
<dbReference type="Pfam" id="PF01195">
    <property type="entry name" value="Pept_tRNA_hydro"/>
    <property type="match status" value="1"/>
</dbReference>
<dbReference type="InterPro" id="IPR036416">
    <property type="entry name" value="Pept_tRNA_hydro_sf"/>
</dbReference>
<dbReference type="SUPFAM" id="SSF53178">
    <property type="entry name" value="Peptidyl-tRNA hydrolase-like"/>
    <property type="match status" value="1"/>
</dbReference>
<gene>
    <name evidence="7" type="primary">pth</name>
    <name evidence="8" type="ORF">EVA96_01840</name>
</gene>
<dbReference type="FunFam" id="3.40.50.1470:FF:000001">
    <property type="entry name" value="Peptidyl-tRNA hydrolase"/>
    <property type="match status" value="1"/>
</dbReference>
<evidence type="ECO:0000256" key="2">
    <source>
        <dbReference type="ARBA" id="ARBA00022555"/>
    </source>
</evidence>
<keyword evidence="3 7" id="KW-0378">Hydrolase</keyword>
<accession>A0A520MJA5</accession>
<dbReference type="CDD" id="cd00462">
    <property type="entry name" value="PTH"/>
    <property type="match status" value="1"/>
</dbReference>
<dbReference type="GO" id="GO:0006515">
    <property type="term" value="P:protein quality control for misfolded or incompletely synthesized proteins"/>
    <property type="evidence" value="ECO:0007669"/>
    <property type="project" value="UniProtKB-UniRule"/>
</dbReference>
<evidence type="ECO:0000256" key="5">
    <source>
        <dbReference type="ARBA" id="ARBA00038063"/>
    </source>
</evidence>
<evidence type="ECO:0000256" key="7">
    <source>
        <dbReference type="HAMAP-Rule" id="MF_00083"/>
    </source>
</evidence>
<feature type="binding site" evidence="7">
    <location>
        <position position="67"/>
    </location>
    <ligand>
        <name>tRNA</name>
        <dbReference type="ChEBI" id="CHEBI:17843"/>
    </ligand>
</feature>
<evidence type="ECO:0000256" key="3">
    <source>
        <dbReference type="ARBA" id="ARBA00022801"/>
    </source>
</evidence>
<dbReference type="Proteomes" id="UP000315782">
    <property type="component" value="Unassembled WGS sequence"/>
</dbReference>
<comment type="subunit">
    <text evidence="7">Monomer.</text>
</comment>
<evidence type="ECO:0000256" key="4">
    <source>
        <dbReference type="ARBA" id="ARBA00022884"/>
    </source>
</evidence>
<evidence type="ECO:0000256" key="6">
    <source>
        <dbReference type="ARBA" id="ARBA00050038"/>
    </source>
</evidence>
<keyword evidence="4 7" id="KW-0694">RNA-binding</keyword>
<dbReference type="NCBIfam" id="TIGR00447">
    <property type="entry name" value="pth"/>
    <property type="match status" value="1"/>
</dbReference>
<dbReference type="EMBL" id="SHBI01000007">
    <property type="protein sequence ID" value="RZO21313.1"/>
    <property type="molecule type" value="Genomic_DNA"/>
</dbReference>
<dbReference type="GO" id="GO:0005737">
    <property type="term" value="C:cytoplasm"/>
    <property type="evidence" value="ECO:0007669"/>
    <property type="project" value="UniProtKB-SubCell"/>
</dbReference>
<feature type="site" description="Discriminates between blocked and unblocked aminoacyl-tRNA" evidence="7">
    <location>
        <position position="11"/>
    </location>
</feature>
<feature type="site" description="Stabilizes the basic form of H active site to accept a proton" evidence="7">
    <location>
        <position position="92"/>
    </location>
</feature>
<dbReference type="PANTHER" id="PTHR17224">
    <property type="entry name" value="PEPTIDYL-TRNA HYDROLASE"/>
    <property type="match status" value="1"/>
</dbReference>
<dbReference type="AlphaFoldDB" id="A0A520MJA5"/>
<sequence length="188" mass="21224">MLKLCFVGLGNPGSKYNNTRHNIGKDWLLKLCESESVKLLNKTKFEADLAYSESEEILYVVPNNYVNNSGRTISKLVKNLNLSESKIIILHDDLDLNPGQVRLKEGGGHGGHNGLRDIFEKTGSKDFKRIRIGVGHPGNKNQVSDWVLNKFHPTDKLYINNSYDLFLSNFDSICNQEFSVAQKAMHTE</sequence>
<dbReference type="InterPro" id="IPR018171">
    <property type="entry name" value="Pept_tRNA_hydro_CS"/>
</dbReference>
<protein>
    <recommendedName>
        <fullName evidence="6 7">Peptidyl-tRNA hydrolase</fullName>
        <shortName evidence="7">Pth</shortName>
        <ecNumber evidence="1 7">3.1.1.29</ecNumber>
    </recommendedName>
</protein>
<comment type="function">
    <text evidence="7">Catalyzes the release of premature peptidyl moieties from peptidyl-tRNA molecules trapped in stalled 50S ribosomal subunits, and thus maintains levels of free tRNAs and 50S ribosomes.</text>
</comment>
<dbReference type="HAMAP" id="MF_00083">
    <property type="entry name" value="Pept_tRNA_hydro_bact"/>
    <property type="match status" value="1"/>
</dbReference>
<keyword evidence="7" id="KW-0963">Cytoplasm</keyword>
<name>A0A520MJA5_9GAMM</name>
<feature type="binding site" evidence="7">
    <location>
        <position position="65"/>
    </location>
    <ligand>
        <name>tRNA</name>
        <dbReference type="ChEBI" id="CHEBI:17843"/>
    </ligand>
</feature>
<comment type="subcellular location">
    <subcellularLocation>
        <location evidence="7">Cytoplasm</location>
    </subcellularLocation>
</comment>
<feature type="active site" description="Proton acceptor" evidence="7">
    <location>
        <position position="21"/>
    </location>
</feature>
<dbReference type="Gene3D" id="3.40.50.1470">
    <property type="entry name" value="Peptidyl-tRNA hydrolase"/>
    <property type="match status" value="1"/>
</dbReference>
<dbReference type="GO" id="GO:0004045">
    <property type="term" value="F:peptidyl-tRNA hydrolase activity"/>
    <property type="evidence" value="ECO:0007669"/>
    <property type="project" value="UniProtKB-UniRule"/>
</dbReference>